<evidence type="ECO:0000313" key="9">
    <source>
        <dbReference type="Proteomes" id="UP000825367"/>
    </source>
</evidence>
<keyword evidence="9" id="KW-1185">Reference proteome</keyword>
<evidence type="ECO:0000256" key="5">
    <source>
        <dbReference type="ARBA" id="ARBA00023136"/>
    </source>
</evidence>
<evidence type="ECO:0000256" key="6">
    <source>
        <dbReference type="SAM" id="Phobius"/>
    </source>
</evidence>
<evidence type="ECO:0000313" key="8">
    <source>
        <dbReference type="EMBL" id="QYL20005.1"/>
    </source>
</evidence>
<feature type="transmembrane region" description="Helical" evidence="6">
    <location>
        <begin position="230"/>
        <end position="252"/>
    </location>
</feature>
<accession>A0ABX8VQF1</accession>
<keyword evidence="4 6" id="KW-1133">Transmembrane helix</keyword>
<organism evidence="8 9">
    <name type="scientific">Mycolicibacterium pallens</name>
    <dbReference type="NCBI Taxonomy" id="370524"/>
    <lineage>
        <taxon>Bacteria</taxon>
        <taxon>Bacillati</taxon>
        <taxon>Actinomycetota</taxon>
        <taxon>Actinomycetes</taxon>
        <taxon>Mycobacteriales</taxon>
        <taxon>Mycobacteriaceae</taxon>
        <taxon>Mycolicibacterium</taxon>
    </lineage>
</organism>
<feature type="transmembrane region" description="Helical" evidence="6">
    <location>
        <begin position="303"/>
        <end position="321"/>
    </location>
</feature>
<reference evidence="8 9" key="1">
    <citation type="submission" date="2021-07" db="EMBL/GenBank/DDBJ databases">
        <title>Whole genome sequencing of non-tuberculosis mycobacteria type-strains.</title>
        <authorList>
            <person name="Igarashi Y."/>
            <person name="Osugi A."/>
            <person name="Mitarai S."/>
        </authorList>
    </citation>
    <scope>NUCLEOTIDE SEQUENCE [LARGE SCALE GENOMIC DNA]</scope>
    <source>
        <strain evidence="8 9">JCM 16370</strain>
    </source>
</reference>
<dbReference type="EMBL" id="CP080333">
    <property type="protein sequence ID" value="QYL20005.1"/>
    <property type="molecule type" value="Genomic_DNA"/>
</dbReference>
<dbReference type="Pfam" id="PF03772">
    <property type="entry name" value="Competence"/>
    <property type="match status" value="1"/>
</dbReference>
<feature type="transmembrane region" description="Helical" evidence="6">
    <location>
        <begin position="357"/>
        <end position="378"/>
    </location>
</feature>
<dbReference type="InterPro" id="IPR004477">
    <property type="entry name" value="ComEC_N"/>
</dbReference>
<proteinExistence type="predicted"/>
<dbReference type="PANTHER" id="PTHR30619:SF7">
    <property type="entry name" value="BETA-LACTAMASE DOMAIN PROTEIN"/>
    <property type="match status" value="1"/>
</dbReference>
<dbReference type="InterPro" id="IPR052159">
    <property type="entry name" value="Competence_DNA_uptake"/>
</dbReference>
<evidence type="ECO:0000256" key="3">
    <source>
        <dbReference type="ARBA" id="ARBA00022692"/>
    </source>
</evidence>
<protein>
    <submittedName>
        <fullName evidence="8">ComEC/Rec2 family competence protein</fullName>
    </submittedName>
</protein>
<comment type="subcellular location">
    <subcellularLocation>
        <location evidence="1">Cell membrane</location>
        <topology evidence="1">Multi-pass membrane protein</topology>
    </subcellularLocation>
</comment>
<evidence type="ECO:0000256" key="1">
    <source>
        <dbReference type="ARBA" id="ARBA00004651"/>
    </source>
</evidence>
<keyword evidence="3 6" id="KW-0812">Transmembrane</keyword>
<evidence type="ECO:0000256" key="4">
    <source>
        <dbReference type="ARBA" id="ARBA00022989"/>
    </source>
</evidence>
<feature type="domain" description="ComEC/Rec2-related protein" evidence="7">
    <location>
        <begin position="209"/>
        <end position="471"/>
    </location>
</feature>
<feature type="transmembrane region" description="Helical" evidence="6">
    <location>
        <begin position="327"/>
        <end position="345"/>
    </location>
</feature>
<feature type="transmembrane region" description="Helical" evidence="6">
    <location>
        <begin position="384"/>
        <end position="414"/>
    </location>
</feature>
<keyword evidence="5 6" id="KW-0472">Membrane</keyword>
<evidence type="ECO:0000256" key="2">
    <source>
        <dbReference type="ARBA" id="ARBA00022475"/>
    </source>
</evidence>
<dbReference type="NCBIfam" id="TIGR00360">
    <property type="entry name" value="ComEC_N-term"/>
    <property type="match status" value="1"/>
</dbReference>
<keyword evidence="2" id="KW-1003">Cell membrane</keyword>
<name>A0ABX8VQF1_9MYCO</name>
<evidence type="ECO:0000259" key="7">
    <source>
        <dbReference type="Pfam" id="PF03772"/>
    </source>
</evidence>
<feature type="transmembrane region" description="Helical" evidence="6">
    <location>
        <begin position="55"/>
        <end position="74"/>
    </location>
</feature>
<dbReference type="RefSeq" id="WP_220046515.1">
    <property type="nucleotide sequence ID" value="NZ_BAAAVX010000014.1"/>
</dbReference>
<dbReference type="PANTHER" id="PTHR30619">
    <property type="entry name" value="DNA INTERNALIZATION/COMPETENCE PROTEIN COMEC/REC2"/>
    <property type="match status" value="1"/>
</dbReference>
<feature type="transmembrane region" description="Helical" evidence="6">
    <location>
        <begin position="259"/>
        <end position="275"/>
    </location>
</feature>
<sequence>MRLVPAALTAWAVTAAGITWAVGPLLAAVCAVVGVGWAALVRWRADSRPALRATSVAVIGAAVVGAGFALAAGMRNDAVREHPIAQRFGAVARVTVTPGEDPRPLGGGRLMFRASLSHLDNAEMRGSVTVFAPAQGFGELMAGQPVRFKARIGRPTRHDLTVAVLNASGEPTVGRASLLQRAARAVRARFARVARDVLPSDQAAILPGLVLGDTSTVPATTTREFKTAGLTHLTAVSGANVTIVCGAVLLSARIVGPRAAVGLAAVALVAFVIVVQPTASVLRAAVMGGIALVAILSARRRQAVPVLAATVLGLLIVAPQMAVDAGFALSVSATAALIVLAPGWSARLIARGWPTPLAEALCIALAAQLVTAPLVAAISGKLSVIGVLANLAVAVVIPPITVLGTAAAALCWFLPSAAGLLIRFTGPELWWLLRVASTAAEVPGAALTVPSGIGGVATVAGATLATVMLYRGFKVGVGRCRPFVKRSSGECDSRRPASDPW</sequence>
<gene>
    <name evidence="8" type="ORF">K0O64_19415</name>
</gene>
<dbReference type="Proteomes" id="UP000825367">
    <property type="component" value="Chromosome"/>
</dbReference>